<keyword evidence="2" id="KW-1185">Reference proteome</keyword>
<evidence type="ECO:0000313" key="2">
    <source>
        <dbReference type="Proteomes" id="UP001165120"/>
    </source>
</evidence>
<gene>
    <name evidence="1" type="ORF">Cboi02_000643000</name>
</gene>
<sequence length="107" mass="12144">MIAKNVWIPCVGTFAVSESNEPFNPTVGKVEYADASPVEIDETGVKYSEFSWFEDGSEKLTLFKRYLYNATLANIAVVYQDADDNDTWKVKTFLTLPNSHLTLQLRE</sequence>
<protein>
    <submittedName>
        <fullName evidence="1">Unnamed protein product</fullName>
    </submittedName>
</protein>
<dbReference type="EMBL" id="BSXN01004108">
    <property type="protein sequence ID" value="GME80595.1"/>
    <property type="molecule type" value="Genomic_DNA"/>
</dbReference>
<evidence type="ECO:0000313" key="1">
    <source>
        <dbReference type="EMBL" id="GME80595.1"/>
    </source>
</evidence>
<reference evidence="1" key="1">
    <citation type="submission" date="2023-04" db="EMBL/GenBank/DDBJ databases">
        <title>Candida boidinii NBRC 10035.</title>
        <authorList>
            <person name="Ichikawa N."/>
            <person name="Sato H."/>
            <person name="Tonouchi N."/>
        </authorList>
    </citation>
    <scope>NUCLEOTIDE SEQUENCE</scope>
    <source>
        <strain evidence="1">NBRC 10035</strain>
    </source>
</reference>
<dbReference type="Proteomes" id="UP001165120">
    <property type="component" value="Unassembled WGS sequence"/>
</dbReference>
<comment type="caution">
    <text evidence="1">The sequence shown here is derived from an EMBL/GenBank/DDBJ whole genome shotgun (WGS) entry which is preliminary data.</text>
</comment>
<dbReference type="AlphaFoldDB" id="A0A9W6T9D7"/>
<accession>A0A9W6T9D7</accession>
<organism evidence="1 2">
    <name type="scientific">Candida boidinii</name>
    <name type="common">Yeast</name>
    <dbReference type="NCBI Taxonomy" id="5477"/>
    <lineage>
        <taxon>Eukaryota</taxon>
        <taxon>Fungi</taxon>
        <taxon>Dikarya</taxon>
        <taxon>Ascomycota</taxon>
        <taxon>Saccharomycotina</taxon>
        <taxon>Pichiomycetes</taxon>
        <taxon>Pichiales</taxon>
        <taxon>Pichiaceae</taxon>
        <taxon>Ogataea</taxon>
        <taxon>Ogataea/Candida clade</taxon>
    </lineage>
</organism>
<proteinExistence type="predicted"/>
<name>A0A9W6T9D7_CANBO</name>